<comment type="caution">
    <text evidence="5">The sequence shown here is derived from an EMBL/GenBank/DDBJ whole genome shotgun (WGS) entry which is preliminary data.</text>
</comment>
<dbReference type="Proteomes" id="UP001465668">
    <property type="component" value="Unassembled WGS sequence"/>
</dbReference>
<keyword evidence="2 5" id="KW-0378">Hydrolase</keyword>
<evidence type="ECO:0000256" key="1">
    <source>
        <dbReference type="ARBA" id="ARBA00022729"/>
    </source>
</evidence>
<evidence type="ECO:0000259" key="4">
    <source>
        <dbReference type="Pfam" id="PF01764"/>
    </source>
</evidence>
<dbReference type="PANTHER" id="PTHR46640">
    <property type="entry name" value="TRIACYLGLYCEROL LIPASE, PUTATIVE (AFU_ORTHOLOGUE AFUA_6G06510)-RELATED"/>
    <property type="match status" value="1"/>
</dbReference>
<name>A0ABR2XTA8_9PEZI</name>
<dbReference type="CDD" id="cd00519">
    <property type="entry name" value="Lipase_3"/>
    <property type="match status" value="1"/>
</dbReference>
<dbReference type="SUPFAM" id="SSF53474">
    <property type="entry name" value="alpha/beta-Hydrolases"/>
    <property type="match status" value="1"/>
</dbReference>
<dbReference type="GO" id="GO:0016787">
    <property type="term" value="F:hydrolase activity"/>
    <property type="evidence" value="ECO:0007669"/>
    <property type="project" value="UniProtKB-KW"/>
</dbReference>
<gene>
    <name evidence="5" type="ORF">SCAR479_06437</name>
</gene>
<sequence>MISNFSVILLLLLQTTSILATPSSRLTQQPPGAQNDETPKGISNAFFASLERLSRLVDVAYCVGTTGLTRPFECASRCKDFPTLNLITTWNTGVLMSDSCGYIAVDHSARLGSGSIRDPRASDKPGGGKRGAIIVAFRGTYSITNTVVDLSTVPQEYVPYPSPEDGGDEPPEEPKHRCNNCTVHMGFLASWKIAREDVLPTLKPLVSRYPDYPIYLVGHSLGGAVAALAALEMRVIFGWNSVIVTTFGEPRTGNEGFVRYLDAVFDLANNETDPEEWSYRRLTHVDDPVPLLPLHEWSYRSHAGEIFISRSDLAPTPEDIWPCVGDYDPRCIAGSEGEDLDSTRLKLLAGRDAEDEVQAERSWGFPSRLKLWQLFFAHRDYFWRLGLCVPGGDPFDWGRGRYPNITPNDAEGSEL</sequence>
<protein>
    <submittedName>
        <fullName evidence="5">Alpha/Beta hydrolase protein</fullName>
    </submittedName>
</protein>
<evidence type="ECO:0000256" key="2">
    <source>
        <dbReference type="ARBA" id="ARBA00022801"/>
    </source>
</evidence>
<dbReference type="InterPro" id="IPR051299">
    <property type="entry name" value="AB_hydrolase_lip/est"/>
</dbReference>
<feature type="signal peptide" evidence="3">
    <location>
        <begin position="1"/>
        <end position="20"/>
    </location>
</feature>
<dbReference type="EMBL" id="JARVKM010000024">
    <property type="protein sequence ID" value="KAK9777036.1"/>
    <property type="molecule type" value="Genomic_DNA"/>
</dbReference>
<feature type="chain" id="PRO_5045909450" evidence="3">
    <location>
        <begin position="21"/>
        <end position="415"/>
    </location>
</feature>
<accession>A0ABR2XTA8</accession>
<evidence type="ECO:0000313" key="5">
    <source>
        <dbReference type="EMBL" id="KAK9777036.1"/>
    </source>
</evidence>
<feature type="domain" description="Fungal lipase-type" evidence="4">
    <location>
        <begin position="134"/>
        <end position="294"/>
    </location>
</feature>
<evidence type="ECO:0000256" key="3">
    <source>
        <dbReference type="SAM" id="SignalP"/>
    </source>
</evidence>
<keyword evidence="1 3" id="KW-0732">Signal</keyword>
<dbReference type="InterPro" id="IPR002921">
    <property type="entry name" value="Fungal_lipase-type"/>
</dbReference>
<dbReference type="Gene3D" id="3.40.50.1820">
    <property type="entry name" value="alpha/beta hydrolase"/>
    <property type="match status" value="1"/>
</dbReference>
<organism evidence="5 6">
    <name type="scientific">Seiridium cardinale</name>
    <dbReference type="NCBI Taxonomy" id="138064"/>
    <lineage>
        <taxon>Eukaryota</taxon>
        <taxon>Fungi</taxon>
        <taxon>Dikarya</taxon>
        <taxon>Ascomycota</taxon>
        <taxon>Pezizomycotina</taxon>
        <taxon>Sordariomycetes</taxon>
        <taxon>Xylariomycetidae</taxon>
        <taxon>Amphisphaeriales</taxon>
        <taxon>Sporocadaceae</taxon>
        <taxon>Seiridium</taxon>
    </lineage>
</organism>
<evidence type="ECO:0000313" key="6">
    <source>
        <dbReference type="Proteomes" id="UP001465668"/>
    </source>
</evidence>
<keyword evidence="6" id="KW-1185">Reference proteome</keyword>
<dbReference type="Pfam" id="PF01764">
    <property type="entry name" value="Lipase_3"/>
    <property type="match status" value="1"/>
</dbReference>
<dbReference type="PANTHER" id="PTHR46640:SF1">
    <property type="entry name" value="FUNGAL LIPASE-LIKE DOMAIN-CONTAINING PROTEIN-RELATED"/>
    <property type="match status" value="1"/>
</dbReference>
<dbReference type="InterPro" id="IPR029058">
    <property type="entry name" value="AB_hydrolase_fold"/>
</dbReference>
<proteinExistence type="predicted"/>
<reference evidence="5 6" key="1">
    <citation type="submission" date="2024-02" db="EMBL/GenBank/DDBJ databases">
        <title>First draft genome assembly of two strains of Seiridium cardinale.</title>
        <authorList>
            <person name="Emiliani G."/>
            <person name="Scali E."/>
        </authorList>
    </citation>
    <scope>NUCLEOTIDE SEQUENCE [LARGE SCALE GENOMIC DNA]</scope>
    <source>
        <strain evidence="5 6">BM-138-000479</strain>
    </source>
</reference>